<evidence type="ECO:0000313" key="2">
    <source>
        <dbReference type="EMBL" id="ABN68736.2"/>
    </source>
</evidence>
<dbReference type="RefSeq" id="XP_001386765.2">
    <property type="nucleotide sequence ID" value="XM_001386728.1"/>
</dbReference>
<dbReference type="Proteomes" id="UP000002258">
    <property type="component" value="Chromosome 8"/>
</dbReference>
<dbReference type="GeneID" id="4841115"/>
<proteinExistence type="predicted"/>
<protein>
    <submittedName>
        <fullName evidence="2">Uncharacterized protein</fullName>
    </submittedName>
</protein>
<reference evidence="2 3" key="1">
    <citation type="journal article" date="2007" name="Nat. Biotechnol.">
        <title>Genome sequence of the lignocellulose-bioconverting and xylose-fermenting yeast Pichia stipitis.</title>
        <authorList>
            <person name="Jeffries T.W."/>
            <person name="Grigoriev I.V."/>
            <person name="Grimwood J."/>
            <person name="Laplaza J.M."/>
            <person name="Aerts A."/>
            <person name="Salamov A."/>
            <person name="Schmutz J."/>
            <person name="Lindquist E."/>
            <person name="Dehal P."/>
            <person name="Shapiro H."/>
            <person name="Jin Y.S."/>
            <person name="Passoth V."/>
            <person name="Richardson P.M."/>
        </authorList>
    </citation>
    <scope>NUCLEOTIDE SEQUENCE [LARGE SCALE GENOMIC DNA]</scope>
    <source>
        <strain evidence="3">ATCC 58785 / CBS 6054 / NBRC 10063 / NRRL Y-11545</strain>
    </source>
</reference>
<name>A3M0P5_PICST</name>
<evidence type="ECO:0000256" key="1">
    <source>
        <dbReference type="SAM" id="MobiDB-lite"/>
    </source>
</evidence>
<organism evidence="2 3">
    <name type="scientific">Scheffersomyces stipitis (strain ATCC 58785 / CBS 6054 / NBRC 10063 / NRRL Y-11545)</name>
    <name type="common">Yeast</name>
    <name type="synonym">Pichia stipitis</name>
    <dbReference type="NCBI Taxonomy" id="322104"/>
    <lineage>
        <taxon>Eukaryota</taxon>
        <taxon>Fungi</taxon>
        <taxon>Dikarya</taxon>
        <taxon>Ascomycota</taxon>
        <taxon>Saccharomycotina</taxon>
        <taxon>Pichiomycetes</taxon>
        <taxon>Debaryomycetaceae</taxon>
        <taxon>Scheffersomyces</taxon>
    </lineage>
</organism>
<dbReference type="InParanoid" id="A3M0P5"/>
<dbReference type="HOGENOM" id="CLU_883123_0_0_1"/>
<dbReference type="EMBL" id="CP000502">
    <property type="protein sequence ID" value="ABN68736.2"/>
    <property type="molecule type" value="Genomic_DNA"/>
</dbReference>
<feature type="region of interest" description="Disordered" evidence="1">
    <location>
        <begin position="108"/>
        <end position="127"/>
    </location>
</feature>
<evidence type="ECO:0000313" key="3">
    <source>
        <dbReference type="Proteomes" id="UP000002258"/>
    </source>
</evidence>
<gene>
    <name evidence="2" type="ORF">PICST_33982</name>
</gene>
<keyword evidence="3" id="KW-1185">Reference proteome</keyword>
<accession>A3M0P5</accession>
<dbReference type="KEGG" id="pic:PICST_33982"/>
<sequence>MSSRLVGFSIGSSSNIEQSKTASHRQSYDDENQSIELSSFGKRPSMFVSKPGSLLRQSLIQINPNSLENNASFDSSALLSTVKNATITSNNSSISLEQANYDIEIKKPPRFPLPEKANTQQEYGTSSTTDEVYYEASLVLQQEIVPPTSNNSIVVPKSLFQTHTAIDSLPTKYYPTLLSERIPPVVSVQIQPQMRRELSKDRTPLDYKKLSSSFSFADDHCFAAPLCERANALHEEQALLHILEFEMENLSPSGNMKKDFWKQFVTGFMSFFHFSTEDYYEMYPWAKYTIRDHSVPSIGKNHEVDLDDVYVFIYM</sequence>
<dbReference type="AlphaFoldDB" id="A3M0P5"/>
<feature type="compositionally biased region" description="Polar residues" evidence="1">
    <location>
        <begin position="117"/>
        <end position="127"/>
    </location>
</feature>